<evidence type="ECO:0000313" key="3">
    <source>
        <dbReference type="EMBL" id="ETO04203.1"/>
    </source>
</evidence>
<dbReference type="InterPro" id="IPR014710">
    <property type="entry name" value="RmlC-like_jellyroll"/>
</dbReference>
<proteinExistence type="predicted"/>
<dbReference type="Pfam" id="PF00027">
    <property type="entry name" value="cNMP_binding"/>
    <property type="match status" value="2"/>
</dbReference>
<dbReference type="PANTHER" id="PTHR23011">
    <property type="entry name" value="CYCLIC NUCLEOTIDE-BINDING DOMAIN CONTAINING PROTEIN"/>
    <property type="match status" value="1"/>
</dbReference>
<gene>
    <name evidence="3" type="ORF">RFI_33197</name>
</gene>
<protein>
    <submittedName>
        <fullName evidence="3">Transcriptional regulatory protein</fullName>
    </submittedName>
</protein>
<dbReference type="Gene3D" id="2.60.120.10">
    <property type="entry name" value="Jelly Rolls"/>
    <property type="match status" value="4"/>
</dbReference>
<dbReference type="AlphaFoldDB" id="X6LQN7"/>
<feature type="non-terminal residue" evidence="3">
    <location>
        <position position="543"/>
    </location>
</feature>
<keyword evidence="4" id="KW-1185">Reference proteome</keyword>
<dbReference type="SUPFAM" id="SSF51206">
    <property type="entry name" value="cAMP-binding domain-like"/>
    <property type="match status" value="3"/>
</dbReference>
<comment type="caution">
    <text evidence="3">The sequence shown here is derived from an EMBL/GenBank/DDBJ whole genome shotgun (WGS) entry which is preliminary data.</text>
</comment>
<feature type="domain" description="Cyclic nucleotide-binding" evidence="2">
    <location>
        <begin position="401"/>
        <end position="448"/>
    </location>
</feature>
<dbReference type="PROSITE" id="PS50042">
    <property type="entry name" value="CNMP_BINDING_3"/>
    <property type="match status" value="4"/>
</dbReference>
<reference evidence="3 4" key="1">
    <citation type="journal article" date="2013" name="Curr. Biol.">
        <title>The Genome of the Foraminiferan Reticulomyxa filosa.</title>
        <authorList>
            <person name="Glockner G."/>
            <person name="Hulsmann N."/>
            <person name="Schleicher M."/>
            <person name="Noegel A.A."/>
            <person name="Eichinger L."/>
            <person name="Gallinger C."/>
            <person name="Pawlowski J."/>
            <person name="Sierra R."/>
            <person name="Euteneuer U."/>
            <person name="Pillet L."/>
            <person name="Moustafa A."/>
            <person name="Platzer M."/>
            <person name="Groth M."/>
            <person name="Szafranski K."/>
            <person name="Schliwa M."/>
        </authorList>
    </citation>
    <scope>NUCLEOTIDE SEQUENCE [LARGE SCALE GENOMIC DNA]</scope>
</reference>
<sequence>MKNKRTKSGEKNSTVRKKRQFKNFRNKMGNCCKTVPEDLVDFLRCTPFFKIDEALLEDLGRSFERQYFPANKELWTEGMEDIKFTIIASGEVRLVHKLENKRSIIIQKEKGQCIGYEALNNKFLKVNYSATAIVDTYCYQLEFDALSRFWRSHSLAQEIFRKCHVIPLDSYLRKMNIFKSLNDEQSVLLANMFKWKILKQGETLFEEGEYGNTLYLVAIGCVQVMAKVTKENEDAEMVAFELEKANSTTNENENENENKNENGGDEILTTQIAGVGVKIKQSTDITDIRQRNNTETTNTNEINMNKQLSTTTTTTTTTMTNEENTRVVYEFREGDFFGEVSLIVHMPRTGTIKASEDTLLLELHKNEFQKYAPYDKKVVEELQSAAHQRIAQSLRRWRIPLFRSVPLDQFELLSKLSTIRYYNKGEEIIGPNRRIRALWVIAHGKVSVKVIKRKQVMEKATSVPSTTISIDEKEHSEEKTEEHSLEHTNTDISAHLLKVSNIHRVDESKSRKDLERLSFLASSVSNEQMNIQADIEQSDIKEE</sequence>
<dbReference type="SMART" id="SM00100">
    <property type="entry name" value="cNMP"/>
    <property type="match status" value="2"/>
</dbReference>
<dbReference type="EMBL" id="ASPP01029692">
    <property type="protein sequence ID" value="ETO04203.1"/>
    <property type="molecule type" value="Genomic_DNA"/>
</dbReference>
<name>X6LQN7_RETFI</name>
<dbReference type="CDD" id="cd00038">
    <property type="entry name" value="CAP_ED"/>
    <property type="match status" value="2"/>
</dbReference>
<feature type="domain" description="Cyclic nucleotide-binding" evidence="2">
    <location>
        <begin position="318"/>
        <end position="370"/>
    </location>
</feature>
<accession>X6LQN7</accession>
<feature type="domain" description="Cyclic nucleotide-binding" evidence="2">
    <location>
        <begin position="177"/>
        <end position="227"/>
    </location>
</feature>
<feature type="region of interest" description="Disordered" evidence="1">
    <location>
        <begin position="244"/>
        <end position="266"/>
    </location>
</feature>
<evidence type="ECO:0000313" key="4">
    <source>
        <dbReference type="Proteomes" id="UP000023152"/>
    </source>
</evidence>
<feature type="region of interest" description="Disordered" evidence="1">
    <location>
        <begin position="462"/>
        <end position="490"/>
    </location>
</feature>
<dbReference type="OrthoDB" id="421226at2759"/>
<feature type="domain" description="Cyclic nucleotide-binding" evidence="2">
    <location>
        <begin position="47"/>
        <end position="144"/>
    </location>
</feature>
<feature type="compositionally biased region" description="Basic and acidic residues" evidence="1">
    <location>
        <begin position="470"/>
        <end position="489"/>
    </location>
</feature>
<dbReference type="InterPro" id="IPR018490">
    <property type="entry name" value="cNMP-bd_dom_sf"/>
</dbReference>
<evidence type="ECO:0000259" key="2">
    <source>
        <dbReference type="PROSITE" id="PS50042"/>
    </source>
</evidence>
<dbReference type="Proteomes" id="UP000023152">
    <property type="component" value="Unassembled WGS sequence"/>
</dbReference>
<organism evidence="3 4">
    <name type="scientific">Reticulomyxa filosa</name>
    <dbReference type="NCBI Taxonomy" id="46433"/>
    <lineage>
        <taxon>Eukaryota</taxon>
        <taxon>Sar</taxon>
        <taxon>Rhizaria</taxon>
        <taxon>Retaria</taxon>
        <taxon>Foraminifera</taxon>
        <taxon>Monothalamids</taxon>
        <taxon>Reticulomyxidae</taxon>
        <taxon>Reticulomyxa</taxon>
    </lineage>
</organism>
<dbReference type="PANTHER" id="PTHR23011:SF28">
    <property type="entry name" value="CYCLIC NUCLEOTIDE-BINDING DOMAIN CONTAINING PROTEIN"/>
    <property type="match status" value="1"/>
</dbReference>
<dbReference type="InterPro" id="IPR000595">
    <property type="entry name" value="cNMP-bd_dom"/>
</dbReference>
<evidence type="ECO:0000256" key="1">
    <source>
        <dbReference type="SAM" id="MobiDB-lite"/>
    </source>
</evidence>